<sequence length="234" mass="26213">MTFAGQGASEGTLRIYIDNGEEPVITDSVLKILSGGLLAGEPLSASVSPETEYQRRGHNLYLPLPYAEHCKITYECDAIEIDGDKRRPSIYYNINYRTYAKGTEVESFSTKVLTVAKPLLEKTCKTLLRPDFTDEKAEIHSGSQILKPGDYLTFELKGKNKAIRKISVKLIAENINQALRSTVLSTSFDGNQTIWAPVGEFFGTGYQLFPSKTWYSEVSVDGQMTAWWVMPYQD</sequence>
<name>X1MJN8_9ZZZZ</name>
<reference evidence="1" key="1">
    <citation type="journal article" date="2014" name="Front. Microbiol.">
        <title>High frequency of phylogenetically diverse reductive dehalogenase-homologous genes in deep subseafloor sedimentary metagenomes.</title>
        <authorList>
            <person name="Kawai M."/>
            <person name="Futagami T."/>
            <person name="Toyoda A."/>
            <person name="Takaki Y."/>
            <person name="Nishi S."/>
            <person name="Hori S."/>
            <person name="Arai W."/>
            <person name="Tsubouchi T."/>
            <person name="Morono Y."/>
            <person name="Uchiyama I."/>
            <person name="Ito T."/>
            <person name="Fujiyama A."/>
            <person name="Inagaki F."/>
            <person name="Takami H."/>
        </authorList>
    </citation>
    <scope>NUCLEOTIDE SEQUENCE</scope>
    <source>
        <strain evidence="1">Expedition CK06-06</strain>
    </source>
</reference>
<dbReference type="EMBL" id="BARV01008665">
    <property type="protein sequence ID" value="GAI06579.1"/>
    <property type="molecule type" value="Genomic_DNA"/>
</dbReference>
<gene>
    <name evidence="1" type="ORF">S06H3_17354</name>
</gene>
<organism evidence="1">
    <name type="scientific">marine sediment metagenome</name>
    <dbReference type="NCBI Taxonomy" id="412755"/>
    <lineage>
        <taxon>unclassified sequences</taxon>
        <taxon>metagenomes</taxon>
        <taxon>ecological metagenomes</taxon>
    </lineage>
</organism>
<accession>X1MJN8</accession>
<proteinExistence type="predicted"/>
<dbReference type="InterPro" id="IPR021345">
    <property type="entry name" value="DUF2961"/>
</dbReference>
<dbReference type="AlphaFoldDB" id="X1MJN8"/>
<protein>
    <submittedName>
        <fullName evidence="1">Uncharacterized protein</fullName>
    </submittedName>
</protein>
<evidence type="ECO:0000313" key="1">
    <source>
        <dbReference type="EMBL" id="GAI06579.1"/>
    </source>
</evidence>
<feature type="non-terminal residue" evidence="1">
    <location>
        <position position="234"/>
    </location>
</feature>
<dbReference type="Pfam" id="PF11175">
    <property type="entry name" value="DUF2961"/>
    <property type="match status" value="1"/>
</dbReference>
<dbReference type="Gene3D" id="2.60.120.1390">
    <property type="match status" value="2"/>
</dbReference>
<comment type="caution">
    <text evidence="1">The sequence shown here is derived from an EMBL/GenBank/DDBJ whole genome shotgun (WGS) entry which is preliminary data.</text>
</comment>